<dbReference type="SUPFAM" id="SSF53335">
    <property type="entry name" value="S-adenosyl-L-methionine-dependent methyltransferases"/>
    <property type="match status" value="1"/>
</dbReference>
<evidence type="ECO:0000313" key="3">
    <source>
        <dbReference type="Proteomes" id="UP000054845"/>
    </source>
</evidence>
<dbReference type="Proteomes" id="UP000054845">
    <property type="component" value="Unassembled WGS sequence"/>
</dbReference>
<dbReference type="AlphaFoldDB" id="A0A0N7L9Y8"/>
<dbReference type="PANTHER" id="PTHR20974">
    <property type="entry name" value="UPF0585 PROTEIN CG18661"/>
    <property type="match status" value="1"/>
</dbReference>
<proteinExistence type="inferred from homology"/>
<name>A0A0N7L9Y8_9BASI</name>
<organism evidence="2 3">
    <name type="scientific">Ceraceosorus bombacis</name>
    <dbReference type="NCBI Taxonomy" id="401625"/>
    <lineage>
        <taxon>Eukaryota</taxon>
        <taxon>Fungi</taxon>
        <taxon>Dikarya</taxon>
        <taxon>Basidiomycota</taxon>
        <taxon>Ustilaginomycotina</taxon>
        <taxon>Exobasidiomycetes</taxon>
        <taxon>Ceraceosorales</taxon>
        <taxon>Ceraceosoraceae</taxon>
        <taxon>Ceraceosorus</taxon>
    </lineage>
</organism>
<evidence type="ECO:0000313" key="2">
    <source>
        <dbReference type="EMBL" id="CEH15106.1"/>
    </source>
</evidence>
<dbReference type="PANTHER" id="PTHR20974:SF0">
    <property type="entry name" value="UPF0585 PROTEIN CG18661"/>
    <property type="match status" value="1"/>
</dbReference>
<reference evidence="2 3" key="1">
    <citation type="submission" date="2014-09" db="EMBL/GenBank/DDBJ databases">
        <authorList>
            <person name="Magalhaes I.L.F."/>
            <person name="Oliveira U."/>
            <person name="Santos F.R."/>
            <person name="Vidigal T.H.D.A."/>
            <person name="Brescovit A.D."/>
            <person name="Santos A.J."/>
        </authorList>
    </citation>
    <scope>NUCLEOTIDE SEQUENCE [LARGE SCALE GENOMIC DNA]</scope>
</reference>
<protein>
    <submittedName>
        <fullName evidence="2">UPF0585 PROTEIN CG18661</fullName>
    </submittedName>
</protein>
<dbReference type="Pfam" id="PF06080">
    <property type="entry name" value="DUF938"/>
    <property type="match status" value="2"/>
</dbReference>
<dbReference type="InterPro" id="IPR029063">
    <property type="entry name" value="SAM-dependent_MTases_sf"/>
</dbReference>
<dbReference type="EMBL" id="CCYA01000252">
    <property type="protein sequence ID" value="CEH15106.1"/>
    <property type="molecule type" value="Genomic_DNA"/>
</dbReference>
<evidence type="ECO:0000256" key="1">
    <source>
        <dbReference type="ARBA" id="ARBA00008308"/>
    </source>
</evidence>
<sequence length="300" mass="33408">MKQRAHGEVARVEEEVCKYKYPDRWSQPGSASRTKQDIMPHFLKLLDHSRRNRRTVGLANSALHVLEISSGFGEHICHFAHQSQLPDAASTAAVHHDASRHTTFQPTEADEYLCQSIDRLVEQSRTSNIFPAIQLELTNATEWAQLRNATTQRRKGEAAETGLALFDIVLCFNIIHIAPWHVAESIFAQLGQEISSDSVSFGSGTHQQPMPKSFLAPGGLLVLYGAFKENGKHTSEGNSQFDQVLKGRNTDYGLRDLTLEVVPLASSNGFELIQTTSLRAGNLLLVFRKKLEDGRAYATR</sequence>
<dbReference type="OrthoDB" id="10258744at2759"/>
<keyword evidence="3" id="KW-1185">Reference proteome</keyword>
<accession>A0A0N7L9Y8</accession>
<comment type="similarity">
    <text evidence="1">Belongs to the UPF0585 family.</text>
</comment>
<dbReference type="InterPro" id="IPR010342">
    <property type="entry name" value="DUF938"/>
</dbReference>